<dbReference type="RefSeq" id="WP_144910469.1">
    <property type="nucleotide sequence ID" value="NZ_VLLI01000002.1"/>
</dbReference>
<protein>
    <submittedName>
        <fullName evidence="1">CRP-like cAMP-binding protein</fullName>
    </submittedName>
</protein>
<dbReference type="Proteomes" id="UP000317010">
    <property type="component" value="Unassembled WGS sequence"/>
</dbReference>
<dbReference type="SUPFAM" id="SSF51206">
    <property type="entry name" value="cAMP-binding domain-like"/>
    <property type="match status" value="1"/>
</dbReference>
<dbReference type="InterPro" id="IPR018490">
    <property type="entry name" value="cNMP-bd_dom_sf"/>
</dbReference>
<sequence>MLDDATEIDLLRTVMCSTGMKVEAFDLSLPYWKLKHYKKGEFYNEYKNVCKHLGFIISGVFRIYRTNENTGEEKNMLFFTDHQFVTSFTSFLSQTACEYYTEAMADSFILYIHVDHLNALYSESHQWERFGRKVAETAFYEVMRSTEGFLFKTPEDRYRDMIEKHPNIFNSVPLYHIASYLGIQGPSLSRIRKRMVGK</sequence>
<reference evidence="1 2" key="1">
    <citation type="submission" date="2019-07" db="EMBL/GenBank/DDBJ databases">
        <title>Genomic Encyclopedia of Archaeal and Bacterial Type Strains, Phase II (KMG-II): from individual species to whole genera.</title>
        <authorList>
            <person name="Goeker M."/>
        </authorList>
    </citation>
    <scope>NUCLEOTIDE SEQUENCE [LARGE SCALE GENOMIC DNA]</scope>
    <source>
        <strain evidence="1 2">ATCC BAA-1854</strain>
    </source>
</reference>
<proteinExistence type="predicted"/>
<keyword evidence="2" id="KW-1185">Reference proteome</keyword>
<dbReference type="AlphaFoldDB" id="A0A562UE70"/>
<evidence type="ECO:0000313" key="1">
    <source>
        <dbReference type="EMBL" id="TWJ03611.1"/>
    </source>
</evidence>
<dbReference type="EMBL" id="VLLI01000002">
    <property type="protein sequence ID" value="TWJ03611.1"/>
    <property type="molecule type" value="Genomic_DNA"/>
</dbReference>
<evidence type="ECO:0000313" key="2">
    <source>
        <dbReference type="Proteomes" id="UP000317010"/>
    </source>
</evidence>
<gene>
    <name evidence="1" type="ORF">JN11_01158</name>
</gene>
<dbReference type="InterPro" id="IPR014710">
    <property type="entry name" value="RmlC-like_jellyroll"/>
</dbReference>
<organism evidence="1 2">
    <name type="scientific">Mucilaginibacter frigoritolerans</name>
    <dbReference type="NCBI Taxonomy" id="652788"/>
    <lineage>
        <taxon>Bacteria</taxon>
        <taxon>Pseudomonadati</taxon>
        <taxon>Bacteroidota</taxon>
        <taxon>Sphingobacteriia</taxon>
        <taxon>Sphingobacteriales</taxon>
        <taxon>Sphingobacteriaceae</taxon>
        <taxon>Mucilaginibacter</taxon>
    </lineage>
</organism>
<dbReference type="OrthoDB" id="663011at2"/>
<name>A0A562UE70_9SPHI</name>
<accession>A0A562UE70</accession>
<dbReference type="Gene3D" id="2.60.120.10">
    <property type="entry name" value="Jelly Rolls"/>
    <property type="match status" value="1"/>
</dbReference>
<comment type="caution">
    <text evidence="1">The sequence shown here is derived from an EMBL/GenBank/DDBJ whole genome shotgun (WGS) entry which is preliminary data.</text>
</comment>